<feature type="region of interest" description="Disordered" evidence="8">
    <location>
        <begin position="40"/>
        <end position="61"/>
    </location>
</feature>
<name>A0A9F5J0D3_PYTBI</name>
<keyword evidence="2" id="KW-0479">Metal-binding</keyword>
<dbReference type="AlphaFoldDB" id="A0A9F5J0D3"/>
<evidence type="ECO:0000256" key="6">
    <source>
        <dbReference type="ARBA" id="ARBA00023163"/>
    </source>
</evidence>
<keyword evidence="7" id="KW-0539">Nucleus</keyword>
<dbReference type="PANTHER" id="PTHR12322:SF70">
    <property type="entry name" value="DOUBLESEX- AND MAB-3-RELATED TRANSCRIPTION FACTOR 1"/>
    <property type="match status" value="1"/>
</dbReference>
<evidence type="ECO:0000256" key="5">
    <source>
        <dbReference type="ARBA" id="ARBA00023125"/>
    </source>
</evidence>
<evidence type="ECO:0000256" key="8">
    <source>
        <dbReference type="SAM" id="MobiDB-lite"/>
    </source>
</evidence>
<gene>
    <name evidence="10" type="primary">LOC103063995</name>
</gene>
<dbReference type="InterPro" id="IPR022114">
    <property type="entry name" value="DMRT1-like"/>
</dbReference>
<dbReference type="RefSeq" id="XP_025029592.1">
    <property type="nucleotide sequence ID" value="XM_025173824.1"/>
</dbReference>
<keyword evidence="9" id="KW-1185">Reference proteome</keyword>
<dbReference type="OrthoDB" id="9946337at2759"/>
<dbReference type="KEGG" id="pbi:103063995"/>
<dbReference type="OMA" id="GMLECES"/>
<keyword evidence="3" id="KW-0862">Zinc</keyword>
<feature type="non-terminal residue" evidence="10">
    <location>
        <position position="1"/>
    </location>
</feature>
<organism evidence="9 10">
    <name type="scientific">Python bivittatus</name>
    <name type="common">Burmese python</name>
    <name type="synonym">Python molurus bivittatus</name>
    <dbReference type="NCBI Taxonomy" id="176946"/>
    <lineage>
        <taxon>Eukaryota</taxon>
        <taxon>Metazoa</taxon>
        <taxon>Chordata</taxon>
        <taxon>Craniata</taxon>
        <taxon>Vertebrata</taxon>
        <taxon>Euteleostomi</taxon>
        <taxon>Lepidosauria</taxon>
        <taxon>Squamata</taxon>
        <taxon>Bifurcata</taxon>
        <taxon>Unidentata</taxon>
        <taxon>Episquamata</taxon>
        <taxon>Toxicofera</taxon>
        <taxon>Serpentes</taxon>
        <taxon>Henophidia</taxon>
        <taxon>Pythonidae</taxon>
        <taxon>Python</taxon>
    </lineage>
</organism>
<dbReference type="GO" id="GO:0005634">
    <property type="term" value="C:nucleus"/>
    <property type="evidence" value="ECO:0007669"/>
    <property type="project" value="InterPro"/>
</dbReference>
<evidence type="ECO:0000256" key="4">
    <source>
        <dbReference type="ARBA" id="ARBA00023015"/>
    </source>
</evidence>
<dbReference type="GeneID" id="103063995"/>
<evidence type="ECO:0000313" key="9">
    <source>
        <dbReference type="Proteomes" id="UP000695026"/>
    </source>
</evidence>
<evidence type="ECO:0000256" key="2">
    <source>
        <dbReference type="ARBA" id="ARBA00022723"/>
    </source>
</evidence>
<evidence type="ECO:0000256" key="7">
    <source>
        <dbReference type="ARBA" id="ARBA00023242"/>
    </source>
</evidence>
<evidence type="ECO:0000313" key="10">
    <source>
        <dbReference type="RefSeq" id="XP_025029592.1"/>
    </source>
</evidence>
<proteinExistence type="inferred from homology"/>
<dbReference type="GO" id="GO:0000978">
    <property type="term" value="F:RNA polymerase II cis-regulatory region sequence-specific DNA binding"/>
    <property type="evidence" value="ECO:0007669"/>
    <property type="project" value="TreeGrafter"/>
</dbReference>
<evidence type="ECO:0000256" key="1">
    <source>
        <dbReference type="ARBA" id="ARBA00006834"/>
    </source>
</evidence>
<dbReference type="InterPro" id="IPR026607">
    <property type="entry name" value="DMRT"/>
</dbReference>
<dbReference type="GO" id="GO:0046872">
    <property type="term" value="F:metal ion binding"/>
    <property type="evidence" value="ECO:0007669"/>
    <property type="project" value="UniProtKB-KW"/>
</dbReference>
<dbReference type="GO" id="GO:0007548">
    <property type="term" value="P:sex differentiation"/>
    <property type="evidence" value="ECO:0007669"/>
    <property type="project" value="TreeGrafter"/>
</dbReference>
<sequence length="196" mass="21691">IALRRQQAQEEELGISHPIPLPRAPEMYVKKENNANSSCLLLESTGPPQSTTTATGSSSEGRMLIQDIPSLASRGHRKSTSDLVVDSTCCSSSYQPSLYPYYSNLYSYSQYQMAVTTSPIKSSLRSFPATYMLGNQWQVKSPESRQPEFLYFQDYGLVSLPSSFPISNESTKAVLECESASDSSTFPVHFVMEDGE</sequence>
<accession>A0A9F5J0D3</accession>
<reference evidence="10" key="1">
    <citation type="submission" date="2025-08" db="UniProtKB">
        <authorList>
            <consortium name="RefSeq"/>
        </authorList>
    </citation>
    <scope>IDENTIFICATION</scope>
    <source>
        <tissue evidence="10">Liver</tissue>
    </source>
</reference>
<comment type="similarity">
    <text evidence="1">Belongs to the DMRT family.</text>
</comment>
<keyword evidence="6" id="KW-0804">Transcription</keyword>
<feature type="compositionally biased region" description="Low complexity" evidence="8">
    <location>
        <begin position="44"/>
        <end position="59"/>
    </location>
</feature>
<dbReference type="Pfam" id="PF12374">
    <property type="entry name" value="Dmrt1"/>
    <property type="match status" value="1"/>
</dbReference>
<dbReference type="GO" id="GO:0000981">
    <property type="term" value="F:DNA-binding transcription factor activity, RNA polymerase II-specific"/>
    <property type="evidence" value="ECO:0007669"/>
    <property type="project" value="TreeGrafter"/>
</dbReference>
<protein>
    <submittedName>
        <fullName evidence="10">Doublesex- and mab-3-related transcription factor 1-like</fullName>
    </submittedName>
</protein>
<keyword evidence="4" id="KW-0805">Transcription regulation</keyword>
<dbReference type="Proteomes" id="UP000695026">
    <property type="component" value="Unplaced"/>
</dbReference>
<dbReference type="PANTHER" id="PTHR12322">
    <property type="entry name" value="DOUBLESEX AND MAB-3 RELATED TRANSCRIPTION FACTOR DMRT"/>
    <property type="match status" value="1"/>
</dbReference>
<evidence type="ECO:0000256" key="3">
    <source>
        <dbReference type="ARBA" id="ARBA00022833"/>
    </source>
</evidence>
<keyword evidence="5" id="KW-0238">DNA-binding</keyword>